<gene>
    <name evidence="2" type="ORF">GGD88_002725</name>
</gene>
<dbReference type="CDD" id="cd00683">
    <property type="entry name" value="Trans_IPPS_HH"/>
    <property type="match status" value="1"/>
</dbReference>
<feature type="region of interest" description="Disordered" evidence="1">
    <location>
        <begin position="1"/>
        <end position="24"/>
    </location>
</feature>
<dbReference type="PANTHER" id="PTHR31480">
    <property type="entry name" value="BIFUNCTIONAL LYCOPENE CYCLASE/PHYTOENE SYNTHASE"/>
    <property type="match status" value="1"/>
</dbReference>
<protein>
    <submittedName>
        <fullName evidence="2">Squalene synthase HpnC</fullName>
    </submittedName>
</protein>
<dbReference type="InterPro" id="IPR008949">
    <property type="entry name" value="Isoprenoid_synthase_dom_sf"/>
</dbReference>
<dbReference type="InterPro" id="IPR033904">
    <property type="entry name" value="Trans_IPPS_HH"/>
</dbReference>
<evidence type="ECO:0000256" key="1">
    <source>
        <dbReference type="SAM" id="MobiDB-lite"/>
    </source>
</evidence>
<organism evidence="2 3">
    <name type="scientific">Roseospira goensis</name>
    <dbReference type="NCBI Taxonomy" id="391922"/>
    <lineage>
        <taxon>Bacteria</taxon>
        <taxon>Pseudomonadati</taxon>
        <taxon>Pseudomonadota</taxon>
        <taxon>Alphaproteobacteria</taxon>
        <taxon>Rhodospirillales</taxon>
        <taxon>Rhodospirillaceae</taxon>
        <taxon>Roseospira</taxon>
    </lineage>
</organism>
<accession>A0A7W6WM02</accession>
<dbReference type="SFLD" id="SFLDS00005">
    <property type="entry name" value="Isoprenoid_Synthase_Type_I"/>
    <property type="match status" value="1"/>
</dbReference>
<dbReference type="GO" id="GO:0051996">
    <property type="term" value="F:squalene synthase [NAD(P)H] activity"/>
    <property type="evidence" value="ECO:0007669"/>
    <property type="project" value="InterPro"/>
</dbReference>
<name>A0A7W6WM02_9PROT</name>
<dbReference type="Proteomes" id="UP000555728">
    <property type="component" value="Unassembled WGS sequence"/>
</dbReference>
<dbReference type="InterPro" id="IPR044843">
    <property type="entry name" value="Trans_IPPS_bact-type"/>
</dbReference>
<evidence type="ECO:0000313" key="3">
    <source>
        <dbReference type="Proteomes" id="UP000555728"/>
    </source>
</evidence>
<dbReference type="InterPro" id="IPR017827">
    <property type="entry name" value="HSQ_synthase_HpnC"/>
</dbReference>
<dbReference type="GO" id="GO:0004311">
    <property type="term" value="F:geranylgeranyl diphosphate synthase activity"/>
    <property type="evidence" value="ECO:0007669"/>
    <property type="project" value="InterPro"/>
</dbReference>
<dbReference type="Pfam" id="PF00494">
    <property type="entry name" value="SQS_PSY"/>
    <property type="match status" value="1"/>
</dbReference>
<sequence length="288" mass="30775">MTTPQSQAFSAVEAPSGKHAGTENFPVGSLLLPKRVRPHVARFYAFARAIDDIGDAPGLSPDEKLARLDGFEAAITGRDTATPGYDKAHALRESLRETGVPARHCVDLIAAFKQDAVKGRYADWADLMGYCRLSAAPVGRYLIDLHGGSRIGYGPSDALCHALQVINHLQDCQDDYRTLDRVYLPQDWMAAAGARVDDLDGAAATPALRRVLDRCLDGTRALLAEARALPGGVIDRRLGLESAVILDIAETLVRTLARADPLAGPVKLSKAQAAGCALRGVARGLFGR</sequence>
<proteinExistence type="predicted"/>
<dbReference type="SFLD" id="SFLDG01212">
    <property type="entry name" value="Phytoene_synthase_like"/>
    <property type="match status" value="1"/>
</dbReference>
<comment type="caution">
    <text evidence="2">The sequence shown here is derived from an EMBL/GenBank/DDBJ whole genome shotgun (WGS) entry which is preliminary data.</text>
</comment>
<dbReference type="Gene3D" id="1.10.600.10">
    <property type="entry name" value="Farnesyl Diphosphate Synthase"/>
    <property type="match status" value="1"/>
</dbReference>
<keyword evidence="3" id="KW-1185">Reference proteome</keyword>
<dbReference type="RefSeq" id="WP_184436306.1">
    <property type="nucleotide sequence ID" value="NZ_JACIGI010000025.1"/>
</dbReference>
<dbReference type="SFLD" id="SFLDG01018">
    <property type="entry name" value="Squalene/Phytoene_Synthase_Lik"/>
    <property type="match status" value="1"/>
</dbReference>
<dbReference type="InterPro" id="IPR002060">
    <property type="entry name" value="Squ/phyt_synthse"/>
</dbReference>
<dbReference type="NCBIfam" id="TIGR03464">
    <property type="entry name" value="HpnC"/>
    <property type="match status" value="1"/>
</dbReference>
<dbReference type="AlphaFoldDB" id="A0A7W6WM02"/>
<evidence type="ECO:0000313" key="2">
    <source>
        <dbReference type="EMBL" id="MBB4286982.1"/>
    </source>
</evidence>
<dbReference type="GO" id="GO:0016114">
    <property type="term" value="P:terpenoid biosynthetic process"/>
    <property type="evidence" value="ECO:0007669"/>
    <property type="project" value="UniProtKB-ARBA"/>
</dbReference>
<reference evidence="2 3" key="1">
    <citation type="submission" date="2020-08" db="EMBL/GenBank/DDBJ databases">
        <title>Genome sequencing of Purple Non-Sulfur Bacteria from various extreme environments.</title>
        <authorList>
            <person name="Mayer M."/>
        </authorList>
    </citation>
    <scope>NUCLEOTIDE SEQUENCE [LARGE SCALE GENOMIC DNA]</scope>
    <source>
        <strain evidence="2 3">JA135</strain>
    </source>
</reference>
<dbReference type="EMBL" id="JACIGI010000025">
    <property type="protein sequence ID" value="MBB4286982.1"/>
    <property type="molecule type" value="Genomic_DNA"/>
</dbReference>
<dbReference type="SUPFAM" id="SSF48576">
    <property type="entry name" value="Terpenoid synthases"/>
    <property type="match status" value="1"/>
</dbReference>